<name>A0A8H5YZL0_9HYPO</name>
<dbReference type="PANTHER" id="PTHR12560">
    <property type="entry name" value="LONGEVITY ASSURANCE FACTOR 1 LAG1"/>
    <property type="match status" value="1"/>
</dbReference>
<feature type="transmembrane region" description="Helical" evidence="8">
    <location>
        <begin position="197"/>
        <end position="218"/>
    </location>
</feature>
<dbReference type="AlphaFoldDB" id="A0A8H5YZL0"/>
<accession>A0A8H5YZL0</accession>
<dbReference type="PANTHER" id="PTHR12560:SF0">
    <property type="entry name" value="LD18904P"/>
    <property type="match status" value="1"/>
</dbReference>
<evidence type="ECO:0000256" key="5">
    <source>
        <dbReference type="ARBA" id="ARBA00023136"/>
    </source>
</evidence>
<evidence type="ECO:0000256" key="2">
    <source>
        <dbReference type="ARBA" id="ARBA00009808"/>
    </source>
</evidence>
<evidence type="ECO:0000256" key="4">
    <source>
        <dbReference type="ARBA" id="ARBA00022989"/>
    </source>
</evidence>
<dbReference type="PROSITE" id="PS50922">
    <property type="entry name" value="TLC"/>
    <property type="match status" value="1"/>
</dbReference>
<comment type="similarity">
    <text evidence="2">Belongs to the sphingosine N-acyltransferase family.</text>
</comment>
<evidence type="ECO:0000259" key="9">
    <source>
        <dbReference type="PROSITE" id="PS50922"/>
    </source>
</evidence>
<gene>
    <name evidence="10" type="ORF">FMUND_4248</name>
</gene>
<feature type="domain" description="TLC" evidence="9">
    <location>
        <begin position="126"/>
        <end position="359"/>
    </location>
</feature>
<feature type="transmembrane region" description="Helical" evidence="8">
    <location>
        <begin position="245"/>
        <end position="265"/>
    </location>
</feature>
<protein>
    <submittedName>
        <fullName evidence="10">Fumonisin biosynthetic ceramide synthase</fullName>
    </submittedName>
</protein>
<organism evidence="10 11">
    <name type="scientific">Fusarium mundagurra</name>
    <dbReference type="NCBI Taxonomy" id="1567541"/>
    <lineage>
        <taxon>Eukaryota</taxon>
        <taxon>Fungi</taxon>
        <taxon>Dikarya</taxon>
        <taxon>Ascomycota</taxon>
        <taxon>Pezizomycotina</taxon>
        <taxon>Sordariomycetes</taxon>
        <taxon>Hypocreomycetidae</taxon>
        <taxon>Hypocreales</taxon>
        <taxon>Nectriaceae</taxon>
        <taxon>Fusarium</taxon>
        <taxon>Fusarium fujikuroi species complex</taxon>
    </lineage>
</organism>
<feature type="region of interest" description="Disordered" evidence="7">
    <location>
        <begin position="369"/>
        <end position="394"/>
    </location>
</feature>
<evidence type="ECO:0000256" key="7">
    <source>
        <dbReference type="SAM" id="MobiDB-lite"/>
    </source>
</evidence>
<feature type="transmembrane region" description="Helical" evidence="8">
    <location>
        <begin position="40"/>
        <end position="61"/>
    </location>
</feature>
<dbReference type="InterPro" id="IPR006634">
    <property type="entry name" value="TLC-dom"/>
</dbReference>
<sequence>MATTVQTPLRTIISRLLNHKIDHSYHPHFEDLVVKPFTNILPLLTGFTLLAGVLLLIHISIPQAEPYTSKFLLLSHRQPSTGLYSIGNGDVCFVLFEVLTLVGLREGCMKYLLAPFARAMGVSKERKVVRFSEQGWVLMYYSLIWTKSSHFSDMDQLWIDWPQRDVDGLIKFYILTQLAYWIQQVISVNIEARRKDYWLNVVHHFITITLILLCYVYHHTRVGSLILVMMDAIEILFPFAKCLRYLGFTTLCDVVFCIFFITWIISRHVLYLMTCWSVYSHVPRIIEPSCFMGSANDLHGPLPVPDDWWHLIEPWLHPKGIVCHSDNFRVSILAYLLVLQVLMMIWFGFICKVAIGVLRGSAADDVRSDVESDEEDSESVANGSGWQQSQLQPGRCVDSNGAAQMVDGGKNKIHCKEE</sequence>
<evidence type="ECO:0000256" key="8">
    <source>
        <dbReference type="SAM" id="Phobius"/>
    </source>
</evidence>
<feature type="transmembrane region" description="Helical" evidence="8">
    <location>
        <begin position="332"/>
        <end position="358"/>
    </location>
</feature>
<feature type="compositionally biased region" description="Polar residues" evidence="7">
    <location>
        <begin position="382"/>
        <end position="392"/>
    </location>
</feature>
<evidence type="ECO:0000256" key="6">
    <source>
        <dbReference type="PROSITE-ProRule" id="PRU00205"/>
    </source>
</evidence>
<dbReference type="GO" id="GO:0046513">
    <property type="term" value="P:ceramide biosynthetic process"/>
    <property type="evidence" value="ECO:0007669"/>
    <property type="project" value="InterPro"/>
</dbReference>
<dbReference type="GO" id="GO:0050291">
    <property type="term" value="F:sphingosine N-acyltransferase activity"/>
    <property type="evidence" value="ECO:0007669"/>
    <property type="project" value="InterPro"/>
</dbReference>
<proteinExistence type="inferred from homology"/>
<evidence type="ECO:0000313" key="11">
    <source>
        <dbReference type="Proteomes" id="UP000544331"/>
    </source>
</evidence>
<feature type="transmembrane region" description="Helical" evidence="8">
    <location>
        <begin position="81"/>
        <end position="104"/>
    </location>
</feature>
<keyword evidence="3 6" id="KW-0812">Transmembrane</keyword>
<dbReference type="EMBL" id="JAAOAN010000130">
    <property type="protein sequence ID" value="KAF5720426.1"/>
    <property type="molecule type" value="Genomic_DNA"/>
</dbReference>
<comment type="caution">
    <text evidence="10">The sequence shown here is derived from an EMBL/GenBank/DDBJ whole genome shotgun (WGS) entry which is preliminary data.</text>
</comment>
<dbReference type="PIRSF" id="PIRSF005225">
    <property type="entry name" value="LAG1_LAC1"/>
    <property type="match status" value="1"/>
</dbReference>
<dbReference type="Proteomes" id="UP000544331">
    <property type="component" value="Unassembled WGS sequence"/>
</dbReference>
<keyword evidence="5 6" id="KW-0472">Membrane</keyword>
<keyword evidence="4 8" id="KW-1133">Transmembrane helix</keyword>
<dbReference type="GO" id="GO:0016020">
    <property type="term" value="C:membrane"/>
    <property type="evidence" value="ECO:0007669"/>
    <property type="project" value="UniProtKB-SubCell"/>
</dbReference>
<dbReference type="OrthoDB" id="537032at2759"/>
<keyword evidence="11" id="KW-1185">Reference proteome</keyword>
<comment type="subcellular location">
    <subcellularLocation>
        <location evidence="1">Membrane</location>
        <topology evidence="1">Multi-pass membrane protein</topology>
    </subcellularLocation>
</comment>
<dbReference type="InterPro" id="IPR016439">
    <property type="entry name" value="Lag1/Lac1-like"/>
</dbReference>
<dbReference type="SMART" id="SM00724">
    <property type="entry name" value="TLC"/>
    <property type="match status" value="1"/>
</dbReference>
<evidence type="ECO:0000313" key="10">
    <source>
        <dbReference type="EMBL" id="KAF5720426.1"/>
    </source>
</evidence>
<dbReference type="Pfam" id="PF03798">
    <property type="entry name" value="TRAM_LAG1_CLN8"/>
    <property type="match status" value="1"/>
</dbReference>
<evidence type="ECO:0000256" key="3">
    <source>
        <dbReference type="ARBA" id="ARBA00022692"/>
    </source>
</evidence>
<reference evidence="10 11" key="1">
    <citation type="submission" date="2020-05" db="EMBL/GenBank/DDBJ databases">
        <title>Identification and distribution of gene clusters putatively required for synthesis of sphingolipid metabolism inhibitors in phylogenetically diverse species of the filamentous fungus Fusarium.</title>
        <authorList>
            <person name="Kim H.-S."/>
            <person name="Busman M."/>
            <person name="Brown D.W."/>
            <person name="Divon H."/>
            <person name="Uhlig S."/>
            <person name="Proctor R.H."/>
        </authorList>
    </citation>
    <scope>NUCLEOTIDE SEQUENCE [LARGE SCALE GENOMIC DNA]</scope>
    <source>
        <strain evidence="10 11">NRRL 66235</strain>
    </source>
</reference>
<evidence type="ECO:0000256" key="1">
    <source>
        <dbReference type="ARBA" id="ARBA00004141"/>
    </source>
</evidence>